<protein>
    <submittedName>
        <fullName evidence="2">Uncharacterized protein</fullName>
    </submittedName>
</protein>
<feature type="signal peptide" evidence="1">
    <location>
        <begin position="1"/>
        <end position="35"/>
    </location>
</feature>
<gene>
    <name evidence="2" type="ORF">Pta02_39740</name>
</gene>
<proteinExistence type="predicted"/>
<keyword evidence="3" id="KW-1185">Reference proteome</keyword>
<evidence type="ECO:0000313" key="3">
    <source>
        <dbReference type="Proteomes" id="UP000634476"/>
    </source>
</evidence>
<comment type="caution">
    <text evidence="2">The sequence shown here is derived from an EMBL/GenBank/DDBJ whole genome shotgun (WGS) entry which is preliminary data.</text>
</comment>
<accession>A0A8J3T028</accession>
<sequence length="387" mass="41101">MSPARTIWSMTRRFLRRALALCASGLLLASPFPTAAAHADPVRPPSAEAWQAPATARLSSDGSLSDVAGISATNVWAVGQQSVWDVWQSRSAIAHWNGSAWTEVPIRNDPTGAALLRSVAAASADELWAVGEGHDGTPYLARGDGSAFDRVAVGPLRLNDWLAGVAATSARTVVVGSRDRQPLIVTGTGGKWKLTQVDGDGTLYGVALPSKSDGWAVGETGDKPLIMRLSGGHWKPFPVPDIPGGYLRDVHFNGAKRALAVGGIYRSSGEIDPLLLSWNGKKWSRVSVPGGDVRLYGVTGDRKSRFWVSGADPARPAEAFLLRYDGHAVKVLRGAAPATPRTIRLQSATYLPGTGTVWTVGHVVDDDGRFTDVIERFGTGAPERVKS</sequence>
<reference evidence="2" key="1">
    <citation type="submission" date="2021-01" db="EMBL/GenBank/DDBJ databases">
        <title>Whole genome shotgun sequence of Planobispora takensis NBRC 109077.</title>
        <authorList>
            <person name="Komaki H."/>
            <person name="Tamura T."/>
        </authorList>
    </citation>
    <scope>NUCLEOTIDE SEQUENCE</scope>
    <source>
        <strain evidence="2">NBRC 109077</strain>
    </source>
</reference>
<dbReference type="EMBL" id="BOOK01000029">
    <property type="protein sequence ID" value="GII01966.1"/>
    <property type="molecule type" value="Genomic_DNA"/>
</dbReference>
<dbReference type="Proteomes" id="UP000634476">
    <property type="component" value="Unassembled WGS sequence"/>
</dbReference>
<dbReference type="SUPFAM" id="SSF101898">
    <property type="entry name" value="NHL repeat"/>
    <property type="match status" value="1"/>
</dbReference>
<evidence type="ECO:0000313" key="2">
    <source>
        <dbReference type="EMBL" id="GII01966.1"/>
    </source>
</evidence>
<dbReference type="AlphaFoldDB" id="A0A8J3T028"/>
<feature type="chain" id="PRO_5039502584" evidence="1">
    <location>
        <begin position="36"/>
        <end position="387"/>
    </location>
</feature>
<name>A0A8J3T028_9ACTN</name>
<keyword evidence="1" id="KW-0732">Signal</keyword>
<evidence type="ECO:0000256" key="1">
    <source>
        <dbReference type="SAM" id="SignalP"/>
    </source>
</evidence>
<organism evidence="2 3">
    <name type="scientific">Planobispora takensis</name>
    <dbReference type="NCBI Taxonomy" id="1367882"/>
    <lineage>
        <taxon>Bacteria</taxon>
        <taxon>Bacillati</taxon>
        <taxon>Actinomycetota</taxon>
        <taxon>Actinomycetes</taxon>
        <taxon>Streptosporangiales</taxon>
        <taxon>Streptosporangiaceae</taxon>
        <taxon>Planobispora</taxon>
    </lineage>
</organism>